<evidence type="ECO:0000256" key="1">
    <source>
        <dbReference type="SAM" id="Phobius"/>
    </source>
</evidence>
<dbReference type="AlphaFoldDB" id="A0A1W0X5L5"/>
<gene>
    <name evidence="2" type="ORF">BV898_03437</name>
</gene>
<dbReference type="Proteomes" id="UP000192578">
    <property type="component" value="Unassembled WGS sequence"/>
</dbReference>
<sequence length="396" mass="42996">MIVDRMTRKATVKRLSLGEAATQAGLEITDVIFLMKYPVKTAVTIAVLVEFWWKRYVVLGISARLSSPSKSSARVARSVVAFFAFQLIIQVGTRIAEMLDRKNVAPVKFPWFEITNAQQQYFLMASRCLTEGIRVLCSGYLSVLLVDVGRSFQATVSQVKAAMTSSGTPLNSLSMLSIAREHDIALAELVQGELSWLLIICFLSEILSLICVVGELFSTENVTARIRLGGSTAMYLFSMFVLCRGLIGLSDQDDALEIAVKKFQSASTLNILHSGPDCAYFKRKHGDGSVVPGSQANSSGGLTDAQVKTLRLFTTTITNGFRKRSATVALGEFGHISRATILTVFGLLLTFCCFVLEQTNDHLMGQNSLNATIAAFNATTASDVASSVCNYSKASS</sequence>
<evidence type="ECO:0000313" key="2">
    <source>
        <dbReference type="EMBL" id="OQV22612.1"/>
    </source>
</evidence>
<keyword evidence="1" id="KW-0812">Transmembrane</keyword>
<organism evidence="2 3">
    <name type="scientific">Hypsibius exemplaris</name>
    <name type="common">Freshwater tardigrade</name>
    <dbReference type="NCBI Taxonomy" id="2072580"/>
    <lineage>
        <taxon>Eukaryota</taxon>
        <taxon>Metazoa</taxon>
        <taxon>Ecdysozoa</taxon>
        <taxon>Tardigrada</taxon>
        <taxon>Eutardigrada</taxon>
        <taxon>Parachela</taxon>
        <taxon>Hypsibioidea</taxon>
        <taxon>Hypsibiidae</taxon>
        <taxon>Hypsibius</taxon>
    </lineage>
</organism>
<dbReference type="EMBL" id="MTYJ01000016">
    <property type="protein sequence ID" value="OQV22612.1"/>
    <property type="molecule type" value="Genomic_DNA"/>
</dbReference>
<keyword evidence="1" id="KW-1133">Transmembrane helix</keyword>
<feature type="transmembrane region" description="Helical" evidence="1">
    <location>
        <begin position="228"/>
        <end position="247"/>
    </location>
</feature>
<feature type="transmembrane region" description="Helical" evidence="1">
    <location>
        <begin position="196"/>
        <end position="216"/>
    </location>
</feature>
<protein>
    <recommendedName>
        <fullName evidence="4">Gustatory receptor</fullName>
    </recommendedName>
</protein>
<evidence type="ECO:0008006" key="4">
    <source>
        <dbReference type="Google" id="ProtNLM"/>
    </source>
</evidence>
<keyword evidence="1" id="KW-0472">Membrane</keyword>
<reference evidence="3" key="1">
    <citation type="submission" date="2017-01" db="EMBL/GenBank/DDBJ databases">
        <title>Comparative genomics of anhydrobiosis in the tardigrade Hypsibius dujardini.</title>
        <authorList>
            <person name="Yoshida Y."/>
            <person name="Koutsovoulos G."/>
            <person name="Laetsch D."/>
            <person name="Stevens L."/>
            <person name="Kumar S."/>
            <person name="Horikawa D."/>
            <person name="Ishino K."/>
            <person name="Komine S."/>
            <person name="Tomita M."/>
            <person name="Blaxter M."/>
            <person name="Arakawa K."/>
        </authorList>
    </citation>
    <scope>NUCLEOTIDE SEQUENCE [LARGE SCALE GENOMIC DNA]</scope>
    <source>
        <strain evidence="3">Z151</strain>
    </source>
</reference>
<evidence type="ECO:0000313" key="3">
    <source>
        <dbReference type="Proteomes" id="UP000192578"/>
    </source>
</evidence>
<proteinExistence type="predicted"/>
<feature type="transmembrane region" description="Helical" evidence="1">
    <location>
        <begin position="336"/>
        <end position="356"/>
    </location>
</feature>
<name>A0A1W0X5L5_HYPEX</name>
<keyword evidence="3" id="KW-1185">Reference proteome</keyword>
<comment type="caution">
    <text evidence="2">The sequence shown here is derived from an EMBL/GenBank/DDBJ whole genome shotgun (WGS) entry which is preliminary data.</text>
</comment>
<accession>A0A1W0X5L5</accession>